<proteinExistence type="predicted"/>
<organism evidence="3 4">
    <name type="scientific">Kluyveromyces lactis (strain ATCC 8585 / CBS 2359 / DSM 70799 / NBRC 1267 / NRRL Y-1140 / WM37)</name>
    <name type="common">Yeast</name>
    <name type="synonym">Candida sphaerica</name>
    <dbReference type="NCBI Taxonomy" id="284590"/>
    <lineage>
        <taxon>Eukaryota</taxon>
        <taxon>Fungi</taxon>
        <taxon>Dikarya</taxon>
        <taxon>Ascomycota</taxon>
        <taxon>Saccharomycotina</taxon>
        <taxon>Saccharomycetes</taxon>
        <taxon>Saccharomycetales</taxon>
        <taxon>Saccharomycetaceae</taxon>
        <taxon>Kluyveromyces</taxon>
    </lineage>
</organism>
<feature type="coiled-coil region" evidence="1">
    <location>
        <begin position="98"/>
        <end position="132"/>
    </location>
</feature>
<feature type="region of interest" description="Disordered" evidence="2">
    <location>
        <begin position="193"/>
        <end position="221"/>
    </location>
</feature>
<keyword evidence="4" id="KW-1185">Reference proteome</keyword>
<feature type="region of interest" description="Disordered" evidence="2">
    <location>
        <begin position="536"/>
        <end position="561"/>
    </location>
</feature>
<keyword evidence="1" id="KW-0175">Coiled coil</keyword>
<evidence type="ECO:0000313" key="4">
    <source>
        <dbReference type="Proteomes" id="UP000000598"/>
    </source>
</evidence>
<sequence>MSNRVIIGGVAVAAAGYLLYERQVQLKQQQNGAVPVSPVVHDQSTFERKGAKTGAKLDDLTTDVKDKMSQYKNEADYKFQDIASQVEGKKAGIADWTVEKLDQAKNTIEDSRDKYRDNKHTLRENVQEYENKDKPNAVVQVYKDTKGAISTDLGNIKEGFIDDLKSVKSAIVGTGNQVQDTVHQNVNEIADRSSQKIDDTKESVSKAAASSKQTVNEAAQNAKDTSVSILNWGYNKAEKARAQAINNYDNASKKYQELEERFNESKKGLFGKGDPELQRQVDQAKAYVEDAKRRVDEATREFSEKTTNDFNKLANQVHDNEEELRRKGFLSWLRGKADAEVVDPDSIASHSVSGWGETAELLAKEEMEEKVRNRQIGPSEAQRRLDRFKKIKEDGWFTYKGKDEEFLAQKAAKALEGWGETASTMAQEEYEDLVRWREAGKKRYQASASTARDDAQRAADAAKKSLEDARAELNKHTKHWWQFGAEKNEELQKAAKAKYEDAEKNYQSAVNTVNDWADKATGKFWSSTDDALHTAKQAAAGVHESTQKGLDKAQNYVQEKK</sequence>
<feature type="compositionally biased region" description="Basic and acidic residues" evidence="2">
    <location>
        <begin position="451"/>
        <end position="465"/>
    </location>
</feature>
<feature type="compositionally biased region" description="Basic and acidic residues" evidence="2">
    <location>
        <begin position="193"/>
        <end position="204"/>
    </location>
</feature>
<evidence type="ECO:0000313" key="3">
    <source>
        <dbReference type="EMBL" id="CAG99392.1"/>
    </source>
</evidence>
<dbReference type="Gene3D" id="1.20.120.20">
    <property type="entry name" value="Apolipoprotein"/>
    <property type="match status" value="1"/>
</dbReference>
<dbReference type="OMA" id="IEYERYG"/>
<feature type="coiled-coil region" evidence="1">
    <location>
        <begin position="234"/>
        <end position="308"/>
    </location>
</feature>
<feature type="region of interest" description="Disordered" evidence="2">
    <location>
        <begin position="444"/>
        <end position="465"/>
    </location>
</feature>
<protein>
    <submittedName>
        <fullName evidence="3">KLLA0E07877p</fullName>
    </submittedName>
</protein>
<dbReference type="EMBL" id="CR382125">
    <property type="protein sequence ID" value="CAG99392.1"/>
    <property type="molecule type" value="Genomic_DNA"/>
</dbReference>
<dbReference type="AlphaFoldDB" id="Q6CP34"/>
<dbReference type="Proteomes" id="UP000000598">
    <property type="component" value="Chromosome E"/>
</dbReference>
<dbReference type="STRING" id="284590.Q6CP34"/>
<dbReference type="eggNOG" id="ENOG502QTPN">
    <property type="taxonomic scope" value="Eukaryota"/>
</dbReference>
<dbReference type="HOGENOM" id="CLU_035516_0_0_1"/>
<evidence type="ECO:0000256" key="1">
    <source>
        <dbReference type="SAM" id="Coils"/>
    </source>
</evidence>
<dbReference type="FunCoup" id="Q6CP34">
    <property type="interactions" value="211"/>
</dbReference>
<gene>
    <name evidence="3" type="ORF">KLLA0_E07877g</name>
</gene>
<dbReference type="InParanoid" id="Q6CP34"/>
<reference evidence="3 4" key="1">
    <citation type="journal article" date="2004" name="Nature">
        <title>Genome evolution in yeasts.</title>
        <authorList>
            <consortium name="Genolevures"/>
            <person name="Dujon B."/>
            <person name="Sherman D."/>
            <person name="Fischer G."/>
            <person name="Durrens P."/>
            <person name="Casaregola S."/>
            <person name="Lafontaine I."/>
            <person name="de Montigny J."/>
            <person name="Marck C."/>
            <person name="Neuveglise C."/>
            <person name="Talla E."/>
            <person name="Goffard N."/>
            <person name="Frangeul L."/>
            <person name="Aigle M."/>
            <person name="Anthouard V."/>
            <person name="Babour A."/>
            <person name="Barbe V."/>
            <person name="Barnay S."/>
            <person name="Blanchin S."/>
            <person name="Beckerich J.M."/>
            <person name="Beyne E."/>
            <person name="Bleykasten C."/>
            <person name="Boisrame A."/>
            <person name="Boyer J."/>
            <person name="Cattolico L."/>
            <person name="Confanioleri F."/>
            <person name="de Daruvar A."/>
            <person name="Despons L."/>
            <person name="Fabre E."/>
            <person name="Fairhead C."/>
            <person name="Ferry-Dumazet H."/>
            <person name="Groppi A."/>
            <person name="Hantraye F."/>
            <person name="Hennequin C."/>
            <person name="Jauniaux N."/>
            <person name="Joyet P."/>
            <person name="Kachouri R."/>
            <person name="Kerrest A."/>
            <person name="Koszul R."/>
            <person name="Lemaire M."/>
            <person name="Lesur I."/>
            <person name="Ma L."/>
            <person name="Muller H."/>
            <person name="Nicaud J.M."/>
            <person name="Nikolski M."/>
            <person name="Oztas S."/>
            <person name="Ozier-Kalogeropoulos O."/>
            <person name="Pellenz S."/>
            <person name="Potier S."/>
            <person name="Richard G.F."/>
            <person name="Straub M.L."/>
            <person name="Suleau A."/>
            <person name="Swennene D."/>
            <person name="Tekaia F."/>
            <person name="Wesolowski-Louvel M."/>
            <person name="Westhof E."/>
            <person name="Wirth B."/>
            <person name="Zeniou-Meyer M."/>
            <person name="Zivanovic I."/>
            <person name="Bolotin-Fukuhara M."/>
            <person name="Thierry A."/>
            <person name="Bouchier C."/>
            <person name="Caudron B."/>
            <person name="Scarpelli C."/>
            <person name="Gaillardin C."/>
            <person name="Weissenbach J."/>
            <person name="Wincker P."/>
            <person name="Souciet J.L."/>
        </authorList>
    </citation>
    <scope>NUCLEOTIDE SEQUENCE [LARGE SCALE GENOMIC DNA]</scope>
    <source>
        <strain evidence="4">ATCC 8585 / CBS 2359 / DSM 70799 / NBRC 1267 / NRRL Y-1140 / WM37</strain>
    </source>
</reference>
<name>Q6CP34_KLULA</name>
<dbReference type="PaxDb" id="284590-Q6CP34"/>
<accession>Q6CP34</accession>
<evidence type="ECO:0000256" key="2">
    <source>
        <dbReference type="SAM" id="MobiDB-lite"/>
    </source>
</evidence>
<dbReference type="KEGG" id="kla:KLLA0_E07877g"/>